<dbReference type="PROSITE" id="PS50949">
    <property type="entry name" value="HTH_GNTR"/>
    <property type="match status" value="1"/>
</dbReference>
<keyword evidence="2" id="KW-0238">DNA-binding</keyword>
<protein>
    <submittedName>
        <fullName evidence="5">FadR family transcriptional regulator</fullName>
    </submittedName>
</protein>
<comment type="caution">
    <text evidence="5">The sequence shown here is derived from an EMBL/GenBank/DDBJ whole genome shotgun (WGS) entry which is preliminary data.</text>
</comment>
<dbReference type="PANTHER" id="PTHR43537">
    <property type="entry name" value="TRANSCRIPTIONAL REGULATOR, GNTR FAMILY"/>
    <property type="match status" value="1"/>
</dbReference>
<evidence type="ECO:0000256" key="1">
    <source>
        <dbReference type="ARBA" id="ARBA00023015"/>
    </source>
</evidence>
<dbReference type="PANTHER" id="PTHR43537:SF5">
    <property type="entry name" value="UXU OPERON TRANSCRIPTIONAL REGULATOR"/>
    <property type="match status" value="1"/>
</dbReference>
<dbReference type="Gene3D" id="1.20.120.530">
    <property type="entry name" value="GntR ligand-binding domain-like"/>
    <property type="match status" value="1"/>
</dbReference>
<dbReference type="SUPFAM" id="SSF48008">
    <property type="entry name" value="GntR ligand-binding domain-like"/>
    <property type="match status" value="1"/>
</dbReference>
<dbReference type="InterPro" id="IPR011711">
    <property type="entry name" value="GntR_C"/>
</dbReference>
<reference evidence="5" key="2">
    <citation type="submission" date="2021-04" db="EMBL/GenBank/DDBJ databases">
        <authorList>
            <person name="Gilroy R."/>
        </authorList>
    </citation>
    <scope>NUCLEOTIDE SEQUENCE</scope>
    <source>
        <strain evidence="5">ChiSjej1B19-8411</strain>
    </source>
</reference>
<reference evidence="5" key="1">
    <citation type="journal article" date="2021" name="PeerJ">
        <title>Extensive microbial diversity within the chicken gut microbiome revealed by metagenomics and culture.</title>
        <authorList>
            <person name="Gilroy R."/>
            <person name="Ravi A."/>
            <person name="Getino M."/>
            <person name="Pursley I."/>
            <person name="Horton D.L."/>
            <person name="Alikhan N.F."/>
            <person name="Baker D."/>
            <person name="Gharbi K."/>
            <person name="Hall N."/>
            <person name="Watson M."/>
            <person name="Adriaenssens E.M."/>
            <person name="Foster-Nyarko E."/>
            <person name="Jarju S."/>
            <person name="Secka A."/>
            <person name="Antonio M."/>
            <person name="Oren A."/>
            <person name="Chaudhuri R.R."/>
            <person name="La Ragione R."/>
            <person name="Hildebrand F."/>
            <person name="Pallen M.J."/>
        </authorList>
    </citation>
    <scope>NUCLEOTIDE SEQUENCE</scope>
    <source>
        <strain evidence="5">ChiSjej1B19-8411</strain>
    </source>
</reference>
<dbReference type="SMART" id="SM00345">
    <property type="entry name" value="HTH_GNTR"/>
    <property type="match status" value="1"/>
</dbReference>
<dbReference type="Proteomes" id="UP000886817">
    <property type="component" value="Unassembled WGS sequence"/>
</dbReference>
<dbReference type="InterPro" id="IPR000524">
    <property type="entry name" value="Tscrpt_reg_HTH_GntR"/>
</dbReference>
<keyword evidence="1" id="KW-0805">Transcription regulation</keyword>
<dbReference type="SMART" id="SM00895">
    <property type="entry name" value="FCD"/>
    <property type="match status" value="1"/>
</dbReference>
<sequence length="258" mass="29847">MGAEKATWTLAKQVSEKLMEYIGERKLEPGDRLGTELEIAETMNVSRSTVREAIKILVSRNILEVRQGSGTYISGQRGIVEDPLGLRLIHDRFKLTWDLLEFRMMIEPQIAYLAARNAQPEQIRELEQLCEQMEQMDAENRERSWPDTRFHICIAEASGNLVAPNLIPIIQEAIDLFIHYTNREKTRETVATHRDILEGIRQRDPEWARDMMQMHLLYNRQELRRVALERGENFVGCGAEEKAAQTVFPADICSKRQP</sequence>
<dbReference type="InterPro" id="IPR008920">
    <property type="entry name" value="TF_FadR/GntR_C"/>
</dbReference>
<dbReference type="Gene3D" id="1.10.10.10">
    <property type="entry name" value="Winged helix-like DNA-binding domain superfamily/Winged helix DNA-binding domain"/>
    <property type="match status" value="1"/>
</dbReference>
<evidence type="ECO:0000256" key="3">
    <source>
        <dbReference type="ARBA" id="ARBA00023163"/>
    </source>
</evidence>
<dbReference type="InterPro" id="IPR036390">
    <property type="entry name" value="WH_DNA-bd_sf"/>
</dbReference>
<accession>A0A9D1WH79</accession>
<proteinExistence type="predicted"/>
<dbReference type="AlphaFoldDB" id="A0A9D1WH79"/>
<dbReference type="Pfam" id="PF00392">
    <property type="entry name" value="GntR"/>
    <property type="match status" value="1"/>
</dbReference>
<evidence type="ECO:0000313" key="5">
    <source>
        <dbReference type="EMBL" id="HIX59129.1"/>
    </source>
</evidence>
<evidence type="ECO:0000259" key="4">
    <source>
        <dbReference type="PROSITE" id="PS50949"/>
    </source>
</evidence>
<dbReference type="InterPro" id="IPR036388">
    <property type="entry name" value="WH-like_DNA-bd_sf"/>
</dbReference>
<dbReference type="EMBL" id="DXEX01000121">
    <property type="protein sequence ID" value="HIX59129.1"/>
    <property type="molecule type" value="Genomic_DNA"/>
</dbReference>
<dbReference type="PRINTS" id="PR00035">
    <property type="entry name" value="HTHGNTR"/>
</dbReference>
<dbReference type="GO" id="GO:0003700">
    <property type="term" value="F:DNA-binding transcription factor activity"/>
    <property type="evidence" value="ECO:0007669"/>
    <property type="project" value="InterPro"/>
</dbReference>
<evidence type="ECO:0000313" key="6">
    <source>
        <dbReference type="Proteomes" id="UP000886817"/>
    </source>
</evidence>
<name>A0A9D1WH79_9FIRM</name>
<dbReference type="Pfam" id="PF07729">
    <property type="entry name" value="FCD"/>
    <property type="match status" value="1"/>
</dbReference>
<gene>
    <name evidence="5" type="ORF">IAA45_05365</name>
</gene>
<dbReference type="GO" id="GO:0003677">
    <property type="term" value="F:DNA binding"/>
    <property type="evidence" value="ECO:0007669"/>
    <property type="project" value="UniProtKB-KW"/>
</dbReference>
<feature type="domain" description="HTH gntR-type" evidence="4">
    <location>
        <begin position="8"/>
        <end position="76"/>
    </location>
</feature>
<dbReference type="CDD" id="cd07377">
    <property type="entry name" value="WHTH_GntR"/>
    <property type="match status" value="1"/>
</dbReference>
<evidence type="ECO:0000256" key="2">
    <source>
        <dbReference type="ARBA" id="ARBA00023125"/>
    </source>
</evidence>
<keyword evidence="3" id="KW-0804">Transcription</keyword>
<organism evidence="5 6">
    <name type="scientific">Candidatus Blautia gallistercoris</name>
    <dbReference type="NCBI Taxonomy" id="2838490"/>
    <lineage>
        <taxon>Bacteria</taxon>
        <taxon>Bacillati</taxon>
        <taxon>Bacillota</taxon>
        <taxon>Clostridia</taxon>
        <taxon>Lachnospirales</taxon>
        <taxon>Lachnospiraceae</taxon>
        <taxon>Blautia</taxon>
    </lineage>
</organism>
<dbReference type="SUPFAM" id="SSF46785">
    <property type="entry name" value="Winged helix' DNA-binding domain"/>
    <property type="match status" value="1"/>
</dbReference>